<reference evidence="2" key="1">
    <citation type="submission" date="2019-09" db="EMBL/GenBank/DDBJ databases">
        <title>Characterisation of the sponge microbiome using genome-centric metagenomics.</title>
        <authorList>
            <person name="Engelberts J.P."/>
            <person name="Robbins S.J."/>
            <person name="De Goeij J.M."/>
            <person name="Aranda M."/>
            <person name="Bell S.C."/>
            <person name="Webster N.S."/>
        </authorList>
    </citation>
    <scope>NUCLEOTIDE SEQUENCE</scope>
    <source>
        <strain evidence="2">SB0676_bin_10</strain>
    </source>
</reference>
<dbReference type="AlphaFoldDB" id="A0A6B1F6M8"/>
<accession>A0A6B1F6M8</accession>
<proteinExistence type="predicted"/>
<name>A0A6B1F6M8_9SYNE</name>
<dbReference type="PROSITE" id="PS00409">
    <property type="entry name" value="PROKAR_NTER_METHYL"/>
    <property type="match status" value="1"/>
</dbReference>
<organism evidence="2">
    <name type="scientific">Synechococcus sp. SB0676_bin_10</name>
    <dbReference type="NCBI Taxonomy" id="2604869"/>
    <lineage>
        <taxon>Bacteria</taxon>
        <taxon>Bacillati</taxon>
        <taxon>Cyanobacteriota</taxon>
        <taxon>Cyanophyceae</taxon>
        <taxon>Synechococcales</taxon>
        <taxon>Synechococcaceae</taxon>
        <taxon>Synechococcus</taxon>
    </lineage>
</organism>
<evidence type="ECO:0000256" key="1">
    <source>
        <dbReference type="SAM" id="Phobius"/>
    </source>
</evidence>
<sequence>MTCRTLWSANGSSKVIRPRWPSATRPPACNRHGNACWRSVEVRFVNKPRLPGRARETKAHKEAGFSLVELLVTAVLLSLLAGLVLPRGQNWLARQRRDGAVQSLFHGLEVSRSGAAAKGKACAMALTESGWGEPLNSSSPTCSGIGDLTATAPGLRITANMTQDVEIGPTGLLTGSVGAGGTVVVGHKDLTVERCFVIALPLGTVRTGVYDNNNRKCVKHGKDT</sequence>
<dbReference type="Pfam" id="PF07963">
    <property type="entry name" value="N_methyl"/>
    <property type="match status" value="1"/>
</dbReference>
<dbReference type="InterPro" id="IPR012902">
    <property type="entry name" value="N_methyl_site"/>
</dbReference>
<dbReference type="Gene3D" id="3.30.700.10">
    <property type="entry name" value="Glycoprotein, Type 4 Pilin"/>
    <property type="match status" value="1"/>
</dbReference>
<dbReference type="InterPro" id="IPR045584">
    <property type="entry name" value="Pilin-like"/>
</dbReference>
<dbReference type="SUPFAM" id="SSF54523">
    <property type="entry name" value="Pili subunits"/>
    <property type="match status" value="1"/>
</dbReference>
<gene>
    <name evidence="2" type="ORF">F4162_08730</name>
</gene>
<feature type="transmembrane region" description="Helical" evidence="1">
    <location>
        <begin position="63"/>
        <end position="85"/>
    </location>
</feature>
<keyword evidence="1" id="KW-1133">Transmembrane helix</keyword>
<keyword evidence="1" id="KW-0812">Transmembrane</keyword>
<protein>
    <submittedName>
        <fullName evidence="2">Prepilin-type N-terminal cleavage/methylation domain-containing protein</fullName>
    </submittedName>
</protein>
<comment type="caution">
    <text evidence="2">The sequence shown here is derived from an EMBL/GenBank/DDBJ whole genome shotgun (WGS) entry which is preliminary data.</text>
</comment>
<dbReference type="EMBL" id="VYDO01000275">
    <property type="protein sequence ID" value="MYG39020.1"/>
    <property type="molecule type" value="Genomic_DNA"/>
</dbReference>
<keyword evidence="1" id="KW-0472">Membrane</keyword>
<evidence type="ECO:0000313" key="2">
    <source>
        <dbReference type="EMBL" id="MYG39020.1"/>
    </source>
</evidence>
<dbReference type="NCBIfam" id="TIGR02532">
    <property type="entry name" value="IV_pilin_GFxxxE"/>
    <property type="match status" value="1"/>
</dbReference>